<keyword evidence="4" id="KW-1185">Reference proteome</keyword>
<dbReference type="Pfam" id="PF06985">
    <property type="entry name" value="HET"/>
    <property type="match status" value="1"/>
</dbReference>
<accession>A0A4Z1G6N8</accession>
<evidence type="ECO:0000313" key="4">
    <source>
        <dbReference type="Proteomes" id="UP000297910"/>
    </source>
</evidence>
<evidence type="ECO:0000256" key="1">
    <source>
        <dbReference type="SAM" id="MobiDB-lite"/>
    </source>
</evidence>
<dbReference type="Proteomes" id="UP000297910">
    <property type="component" value="Unassembled WGS sequence"/>
</dbReference>
<gene>
    <name evidence="3" type="ORF">BPAE_0002g01670</name>
</gene>
<dbReference type="PANTHER" id="PTHR24148">
    <property type="entry name" value="ANKYRIN REPEAT DOMAIN-CONTAINING PROTEIN 39 HOMOLOG-RELATED"/>
    <property type="match status" value="1"/>
</dbReference>
<name>A0A4Z1G6N8_9HELO</name>
<feature type="domain" description="Heterokaryon incompatibility" evidence="2">
    <location>
        <begin position="44"/>
        <end position="179"/>
    </location>
</feature>
<proteinExistence type="predicted"/>
<dbReference type="EMBL" id="PQXI01000002">
    <property type="protein sequence ID" value="TGO31072.1"/>
    <property type="molecule type" value="Genomic_DNA"/>
</dbReference>
<evidence type="ECO:0000313" key="3">
    <source>
        <dbReference type="EMBL" id="TGO31072.1"/>
    </source>
</evidence>
<comment type="caution">
    <text evidence="3">The sequence shown here is derived from an EMBL/GenBank/DDBJ whole genome shotgun (WGS) entry which is preliminary data.</text>
</comment>
<sequence length="635" mass="71773">MTPYSQPLSLSNREIRILILHPLSQGTLIQCTVEIISLLSYPSYEALSYVWGDASIRQTITFNGIPFSVTQNLAIALRHLRLPLKPRRLWVDAICINQSDIKERNEQVTLMGEIYSLAKPVLVWLGETFEGCEEAFDLMSKIAFASEYKIIEEESQTMFSFYIELVKKEWFTRLWTIQELALADQEPLVGCGFTWTTWSVLSKVWQKVAMIEFTKMGMVMMERGNDSDNTNKTAVSQGVRTNAIKIDLLNNLRTAVTDKKGEDLRDLLLNTVTSKATEPKDRIYGLLGMMGSSDRKAITVDYNRPLGTIYADAISHIFRKGRGPSFLSGLELAGPNPPFQYSAFPSWVPRLGSESLLHSILYHPPGIGVSGAGSTAINGHISPDLRTLYIRGLPIDNIAEKFTFGPDNECLTQLSHIEEMVLKAKNLANLHSHHRPYLHTFKTKEPVWRTLIANKLYTGAGREVAPEAYGEMYDILLNNNSQDHNTNHKISCRDNDSSHNHNEKIRDYRLSLLNHLPNSAFFITTTGFYGVAPMAIEIGDQLVIWFGAAAPFVLRRWDVKGQKTSHDYNKKHSDTVKEGERHRDGNEKEQEQAEEDKNKIFAAVTVAYVAGIMDGEIVDEVYCEDLEEDVVFTIR</sequence>
<evidence type="ECO:0000259" key="2">
    <source>
        <dbReference type="Pfam" id="PF06985"/>
    </source>
</evidence>
<dbReference type="AlphaFoldDB" id="A0A4Z1G6N8"/>
<protein>
    <recommendedName>
        <fullName evidence="2">Heterokaryon incompatibility domain-containing protein</fullName>
    </recommendedName>
</protein>
<reference evidence="3 4" key="1">
    <citation type="submission" date="2017-12" db="EMBL/GenBank/DDBJ databases">
        <title>Comparative genomics of Botrytis spp.</title>
        <authorList>
            <person name="Valero-Jimenez C.A."/>
            <person name="Tapia P."/>
            <person name="Veloso J."/>
            <person name="Silva-Moreno E."/>
            <person name="Staats M."/>
            <person name="Valdes J.H."/>
            <person name="Van Kan J.A.L."/>
        </authorList>
    </citation>
    <scope>NUCLEOTIDE SEQUENCE [LARGE SCALE GENOMIC DNA]</scope>
    <source>
        <strain evidence="3 4">Bp0003</strain>
    </source>
</reference>
<feature type="region of interest" description="Disordered" evidence="1">
    <location>
        <begin position="564"/>
        <end position="595"/>
    </location>
</feature>
<organism evidence="3 4">
    <name type="scientific">Botrytis paeoniae</name>
    <dbReference type="NCBI Taxonomy" id="278948"/>
    <lineage>
        <taxon>Eukaryota</taxon>
        <taxon>Fungi</taxon>
        <taxon>Dikarya</taxon>
        <taxon>Ascomycota</taxon>
        <taxon>Pezizomycotina</taxon>
        <taxon>Leotiomycetes</taxon>
        <taxon>Helotiales</taxon>
        <taxon>Sclerotiniaceae</taxon>
        <taxon>Botrytis</taxon>
    </lineage>
</organism>
<dbReference type="PANTHER" id="PTHR24148:SF73">
    <property type="entry name" value="HET DOMAIN PROTEIN (AFU_ORTHOLOGUE AFUA_8G01020)"/>
    <property type="match status" value="1"/>
</dbReference>
<dbReference type="InterPro" id="IPR010730">
    <property type="entry name" value="HET"/>
</dbReference>
<dbReference type="InterPro" id="IPR052895">
    <property type="entry name" value="HetReg/Transcr_Mod"/>
</dbReference>